<dbReference type="SUPFAM" id="SSF53850">
    <property type="entry name" value="Periplasmic binding protein-like II"/>
    <property type="match status" value="1"/>
</dbReference>
<dbReference type="InterPro" id="IPR042100">
    <property type="entry name" value="Bug_dom1"/>
</dbReference>
<dbReference type="Pfam" id="PF03401">
    <property type="entry name" value="TctC"/>
    <property type="match status" value="1"/>
</dbReference>
<protein>
    <submittedName>
        <fullName evidence="3">Lipoprotein</fullName>
    </submittedName>
</protein>
<dbReference type="PROSITE" id="PS51257">
    <property type="entry name" value="PROKAR_LIPOPROTEIN"/>
    <property type="match status" value="1"/>
</dbReference>
<dbReference type="AlphaFoldDB" id="A0A157SJE0"/>
<dbReference type="Proteomes" id="UP000076848">
    <property type="component" value="Unassembled WGS sequence"/>
</dbReference>
<keyword evidence="3" id="KW-0449">Lipoprotein</keyword>
<evidence type="ECO:0000313" key="3">
    <source>
        <dbReference type="EMBL" id="SAI70444.1"/>
    </source>
</evidence>
<feature type="chain" id="PRO_5007616290" evidence="2">
    <location>
        <begin position="41"/>
        <end position="339"/>
    </location>
</feature>
<dbReference type="Gene3D" id="3.40.190.150">
    <property type="entry name" value="Bordetella uptake gene, domain 1"/>
    <property type="match status" value="1"/>
</dbReference>
<dbReference type="Gene3D" id="3.40.190.10">
    <property type="entry name" value="Periplasmic binding protein-like II"/>
    <property type="match status" value="1"/>
</dbReference>
<evidence type="ECO:0000256" key="1">
    <source>
        <dbReference type="ARBA" id="ARBA00006987"/>
    </source>
</evidence>
<dbReference type="PIRSF" id="PIRSF017082">
    <property type="entry name" value="YflP"/>
    <property type="match status" value="1"/>
</dbReference>
<dbReference type="RefSeq" id="WP_066128414.1">
    <property type="nucleotide sequence ID" value="NZ_FKIF01000006.1"/>
</dbReference>
<proteinExistence type="inferred from homology"/>
<comment type="similarity">
    <text evidence="1">Belongs to the UPF0065 (bug) family.</text>
</comment>
<dbReference type="InterPro" id="IPR005064">
    <property type="entry name" value="BUG"/>
</dbReference>
<sequence>MYQSIRLLARRGLPRRGLTRPGLASAAAALALACAGTAWAAQDTGAWPTRPITWVVGWPPGGSADSVTRVLAKHLGERLGQSVVVENRPGASGAIGLNRAATAEPDGYTVALVPGPVITNTRMPEIGKELTAVTELARGPMVLVGTTARDMPKDVKSLFAAVKAMPDRYDYTSSGNGTSQHLTGELIKQQAGLQMTHIPYKGGSQAALDIISGQVPLGVLGITSILPHVQAGKMRAYAVTTAKRSASLPDTPTLAESVLPGFDASQWFVMAVPKGVPADRVQRLNATLGEILKLPDVKAAFAAVGVDPSSASPEDTARFVIEDQARWRDLAVKRALPLN</sequence>
<evidence type="ECO:0000313" key="4">
    <source>
        <dbReference type="Proteomes" id="UP000076848"/>
    </source>
</evidence>
<accession>A0A157SJE0</accession>
<evidence type="ECO:0000256" key="2">
    <source>
        <dbReference type="SAM" id="SignalP"/>
    </source>
</evidence>
<feature type="signal peptide" evidence="2">
    <location>
        <begin position="1"/>
        <end position="40"/>
    </location>
</feature>
<name>A0A157SJE0_9BORD</name>
<reference evidence="3 4" key="1">
    <citation type="submission" date="2016-04" db="EMBL/GenBank/DDBJ databases">
        <authorList>
            <consortium name="Pathogen Informatics"/>
        </authorList>
    </citation>
    <scope>NUCLEOTIDE SEQUENCE [LARGE SCALE GENOMIC DNA]</scope>
    <source>
        <strain evidence="3 4">H050680373</strain>
    </source>
</reference>
<organism evidence="3 4">
    <name type="scientific">Bordetella ansorpii</name>
    <dbReference type="NCBI Taxonomy" id="288768"/>
    <lineage>
        <taxon>Bacteria</taxon>
        <taxon>Pseudomonadati</taxon>
        <taxon>Pseudomonadota</taxon>
        <taxon>Betaproteobacteria</taxon>
        <taxon>Burkholderiales</taxon>
        <taxon>Alcaligenaceae</taxon>
        <taxon>Bordetella</taxon>
    </lineage>
</organism>
<dbReference type="CDD" id="cd07012">
    <property type="entry name" value="PBP2_Bug_TTT"/>
    <property type="match status" value="1"/>
</dbReference>
<keyword evidence="4" id="KW-1185">Reference proteome</keyword>
<dbReference type="EMBL" id="FKIF01000006">
    <property type="protein sequence ID" value="SAI70444.1"/>
    <property type="molecule type" value="Genomic_DNA"/>
</dbReference>
<dbReference type="STRING" id="288768.SAMEA3906486_03096"/>
<gene>
    <name evidence="3" type="ORF">SAMEA3906486_03096</name>
</gene>
<dbReference type="PANTHER" id="PTHR42928">
    <property type="entry name" value="TRICARBOXYLATE-BINDING PROTEIN"/>
    <property type="match status" value="1"/>
</dbReference>
<dbReference type="PANTHER" id="PTHR42928:SF5">
    <property type="entry name" value="BLR1237 PROTEIN"/>
    <property type="match status" value="1"/>
</dbReference>
<keyword evidence="2" id="KW-0732">Signal</keyword>